<gene>
    <name evidence="2" type="ORF">J2S74_002579</name>
</gene>
<reference evidence="2 3" key="1">
    <citation type="submission" date="2023-07" db="EMBL/GenBank/DDBJ databases">
        <title>Genomic Encyclopedia of Type Strains, Phase IV (KMG-IV): sequencing the most valuable type-strain genomes for metagenomic binning, comparative biology and taxonomic classification.</title>
        <authorList>
            <person name="Goeker M."/>
        </authorList>
    </citation>
    <scope>NUCLEOTIDE SEQUENCE [LARGE SCALE GENOMIC DNA]</scope>
    <source>
        <strain evidence="2 3">DSM 9768</strain>
    </source>
</reference>
<organism evidence="2 3">
    <name type="scientific">Evansella vedderi</name>
    <dbReference type="NCBI Taxonomy" id="38282"/>
    <lineage>
        <taxon>Bacteria</taxon>
        <taxon>Bacillati</taxon>
        <taxon>Bacillota</taxon>
        <taxon>Bacilli</taxon>
        <taxon>Bacillales</taxon>
        <taxon>Bacillaceae</taxon>
        <taxon>Evansella</taxon>
    </lineage>
</organism>
<evidence type="ECO:0000313" key="3">
    <source>
        <dbReference type="Proteomes" id="UP001230005"/>
    </source>
</evidence>
<keyword evidence="1" id="KW-0812">Transmembrane</keyword>
<dbReference type="EMBL" id="JAUSUG010000009">
    <property type="protein sequence ID" value="MDQ0255197.1"/>
    <property type="molecule type" value="Genomic_DNA"/>
</dbReference>
<sequence length="55" mass="5899">MDFLTVLVLIVIGFVLLRIVGKILKFVIGVGIVGLIIYVLATQFDAAAVLLNITV</sequence>
<proteinExistence type="predicted"/>
<dbReference type="RefSeq" id="WP_307326141.1">
    <property type="nucleotide sequence ID" value="NZ_JAUSUG010000009.1"/>
</dbReference>
<keyword evidence="3" id="KW-1185">Reference proteome</keyword>
<accession>A0ABT9ZVC4</accession>
<protein>
    <submittedName>
        <fullName evidence="2">Uncharacterized protein</fullName>
    </submittedName>
</protein>
<evidence type="ECO:0000313" key="2">
    <source>
        <dbReference type="EMBL" id="MDQ0255197.1"/>
    </source>
</evidence>
<keyword evidence="1" id="KW-1133">Transmembrane helix</keyword>
<comment type="caution">
    <text evidence="2">The sequence shown here is derived from an EMBL/GenBank/DDBJ whole genome shotgun (WGS) entry which is preliminary data.</text>
</comment>
<evidence type="ECO:0000256" key="1">
    <source>
        <dbReference type="SAM" id="Phobius"/>
    </source>
</evidence>
<keyword evidence="1" id="KW-0472">Membrane</keyword>
<name>A0ABT9ZVC4_9BACI</name>
<dbReference type="Proteomes" id="UP001230005">
    <property type="component" value="Unassembled WGS sequence"/>
</dbReference>
<feature type="transmembrane region" description="Helical" evidence="1">
    <location>
        <begin position="31"/>
        <end position="53"/>
    </location>
</feature>